<dbReference type="Gene3D" id="3.80.10.10">
    <property type="entry name" value="Ribonuclease Inhibitor"/>
    <property type="match status" value="1"/>
</dbReference>
<feature type="region of interest" description="Disordered" evidence="1">
    <location>
        <begin position="644"/>
        <end position="670"/>
    </location>
</feature>
<feature type="region of interest" description="Disordered" evidence="1">
    <location>
        <begin position="290"/>
        <end position="309"/>
    </location>
</feature>
<proteinExistence type="predicted"/>
<keyword evidence="3" id="KW-1185">Reference proteome</keyword>
<evidence type="ECO:0000313" key="3">
    <source>
        <dbReference type="Proteomes" id="UP001295684"/>
    </source>
</evidence>
<gene>
    <name evidence="2" type="ORF">ECRASSUSDP1_LOCUS22403</name>
</gene>
<feature type="compositionally biased region" description="Basic and acidic residues" evidence="1">
    <location>
        <begin position="574"/>
        <end position="585"/>
    </location>
</feature>
<feature type="region of interest" description="Disordered" evidence="1">
    <location>
        <begin position="550"/>
        <end position="600"/>
    </location>
</feature>
<name>A0AAD2D5Y8_EUPCR</name>
<dbReference type="InterPro" id="IPR032675">
    <property type="entry name" value="LRR_dom_sf"/>
</dbReference>
<feature type="compositionally biased region" description="Polar residues" evidence="1">
    <location>
        <begin position="296"/>
        <end position="309"/>
    </location>
</feature>
<protein>
    <submittedName>
        <fullName evidence="2">Uncharacterized protein</fullName>
    </submittedName>
</protein>
<dbReference type="AlphaFoldDB" id="A0AAD2D5Y8"/>
<organism evidence="2 3">
    <name type="scientific">Euplotes crassus</name>
    <dbReference type="NCBI Taxonomy" id="5936"/>
    <lineage>
        <taxon>Eukaryota</taxon>
        <taxon>Sar</taxon>
        <taxon>Alveolata</taxon>
        <taxon>Ciliophora</taxon>
        <taxon>Intramacronucleata</taxon>
        <taxon>Spirotrichea</taxon>
        <taxon>Hypotrichia</taxon>
        <taxon>Euplotida</taxon>
        <taxon>Euplotidae</taxon>
        <taxon>Moneuplotes</taxon>
    </lineage>
</organism>
<dbReference type="Proteomes" id="UP001295684">
    <property type="component" value="Unassembled WGS sequence"/>
</dbReference>
<reference evidence="2" key="1">
    <citation type="submission" date="2023-07" db="EMBL/GenBank/DDBJ databases">
        <authorList>
            <consortium name="AG Swart"/>
            <person name="Singh M."/>
            <person name="Singh A."/>
            <person name="Seah K."/>
            <person name="Emmerich C."/>
        </authorList>
    </citation>
    <scope>NUCLEOTIDE SEQUENCE</scope>
    <source>
        <strain evidence="2">DP1</strain>
    </source>
</reference>
<sequence>MTSQTALDLLFVLKNETKKISNKTYHGEELRYLSECLYQEITEASAKGSNFCYLKLDALNINELNFKIILKLLDARPDFFKGMDLTNNPLFKENCLKKLFNLQKPNLLLEKFLAKQSTRYLTFLSFEKTGLKSEMILSSFMINVFYCCPDLEILILNSLPITDKVAINMARGMQKASVSKYKLAKNLKEIGLANTKISDKGAIGILFAAIQYTPLEVVNLEGNNKIGFNTASFILQQLMINPGQTNISLREVFLEYTKVSSSLRASLNDALDNYQEGNISMVNKISNKYNNSSSYRSQPRQYTAGSNNSSSRYNFKNEFWILNHDQEKESECTGTYRSKSAYNQSSGRDINEEELPIQLTDQSNAANKSLDRINNPCKINFRQSNYLFNSREGPNWKKNDAQKSTFHQAFESRKKSRKIYSTNNYNTYGIINHSSTNSSKNNRNMQCGSFSSNNFSIDSICGPSDPYEQLRRERSELLQKSGIYSSSKNSGSYEISNYLTSCKEETTLQEASSSNIPMQEFYDSKISRENLKNSSEPPKTTDLAKYISEPEEVQSRTIKDKNENKTPSFTESVIIEKREENKYANKEQSSSSEEDTFRSRQSNIENFVKQLNCDAVKDITESQREGKKLQKSFREFAQQQIKEFQDKENRGAQNNRNDFFNPYKRPNNSQNKKALESIDLNLKNFESNKDNDVSINENLDSPNRSAIIDHNHIKHTSMSQEEKDEDDEVRQMLREAGMTFNTNESQKESKKKLKREESIISNKILSKVNNHNNHNNSSLCLYGTESESKAPSGYKLNISNVQNYEEDQQNVKEYQLEKIGETEREHYSPRENPREDIKQASSILRQSHFQDIDDSSLQETKEMVKKEISRLREIYRKLNTLNKSKESGNASLFTINHDSSTGCKHERLNSHISIRKSDETISIIQDENEYISQRYGPKQCSDEDFNLCEIPDEGRQHL</sequence>
<feature type="compositionally biased region" description="Basic and acidic residues" evidence="1">
    <location>
        <begin position="553"/>
        <end position="564"/>
    </location>
</feature>
<dbReference type="SUPFAM" id="SSF52047">
    <property type="entry name" value="RNI-like"/>
    <property type="match status" value="1"/>
</dbReference>
<comment type="caution">
    <text evidence="2">The sequence shown here is derived from an EMBL/GenBank/DDBJ whole genome shotgun (WGS) entry which is preliminary data.</text>
</comment>
<evidence type="ECO:0000313" key="2">
    <source>
        <dbReference type="EMBL" id="CAI2380960.1"/>
    </source>
</evidence>
<evidence type="ECO:0000256" key="1">
    <source>
        <dbReference type="SAM" id="MobiDB-lite"/>
    </source>
</evidence>
<dbReference type="EMBL" id="CAMPGE010022975">
    <property type="protein sequence ID" value="CAI2380960.1"/>
    <property type="molecule type" value="Genomic_DNA"/>
</dbReference>
<accession>A0AAD2D5Y8</accession>